<dbReference type="Proteomes" id="UP001418222">
    <property type="component" value="Unassembled WGS sequence"/>
</dbReference>
<organism evidence="9 10">
    <name type="scientific">Platanthera zijinensis</name>
    <dbReference type="NCBI Taxonomy" id="2320716"/>
    <lineage>
        <taxon>Eukaryota</taxon>
        <taxon>Viridiplantae</taxon>
        <taxon>Streptophyta</taxon>
        <taxon>Embryophyta</taxon>
        <taxon>Tracheophyta</taxon>
        <taxon>Spermatophyta</taxon>
        <taxon>Magnoliopsida</taxon>
        <taxon>Liliopsida</taxon>
        <taxon>Asparagales</taxon>
        <taxon>Orchidaceae</taxon>
        <taxon>Orchidoideae</taxon>
        <taxon>Orchideae</taxon>
        <taxon>Orchidinae</taxon>
        <taxon>Platanthera</taxon>
    </lineage>
</organism>
<evidence type="ECO:0000256" key="1">
    <source>
        <dbReference type="ARBA" id="ARBA00022723"/>
    </source>
</evidence>
<gene>
    <name evidence="9" type="ORF">KSP39_PZI000361</name>
    <name evidence="8" type="ORF">KSP39_PZI005265</name>
</gene>
<dbReference type="InterPro" id="IPR018289">
    <property type="entry name" value="MULE_transposase_dom"/>
</dbReference>
<keyword evidence="1" id="KW-0479">Metal-binding</keyword>
<feature type="region of interest" description="Disordered" evidence="5">
    <location>
        <begin position="1"/>
        <end position="51"/>
    </location>
</feature>
<sequence length="716" mass="83053">MSRSGDFEWESMLIEDHFPQEENSLTSSSSDSEGMEEASEANESSFSDDLAESEFELDDALYDENIDDEIELVDRRESKTVATKNVGVSIRESGSHSASKSDKEKSSKIRVFQGDADDSDFEFDVGLCFNSASDFREAVRLYATKQGRPIKFTKNCSDKIQITCDCGWVLFASFISKSEKTFQVKTIKGEHTCYRVANSKQCKAKFLAKKYEHHVRSNPEWPASSMQEVMQMENKTSLSIWKMYRVKQQASKVINGTEMEQYAKLWDYCEEIYRTNPDTTIKIKCRHDVASQTCIFKRLYICWGALKKGFMAGCRPIIGLDGTHIKTTTGGVLLCAVGIDGNNNMFPIAYAYVLRENTKTWEWFVSLLMEDLCIENSHMWTVISDKQKGLIKAIENLLPNAEHRFCVRHMYNNFRQKFRGLQLKDLLWRAASATRIIDFNVEMEKLKTCDKKAYEWVRERNERHWARSHFSVWPKCDLLLNNFCESFNKVILKAREKPIISMLETIRVFLMKRLHTQRDNVLKFSGEVCPSIQRIVENNKKNSHNYILVWNGHNKFEVQGWNGDKWTVDLGLRSCSCRKWDLTDIPCVHATSCIFYRRENVEDYVGIWYKREMFMRAYEHLLNPINSQKEWPLANLNPIVPWSNIHKKPGRPSKNARRKEAEELENEKYGIKRHGLKYTCSNCGERGHNKKGCTNTEASTQSSGLKKSKLPVRRKS</sequence>
<dbReference type="Pfam" id="PF04434">
    <property type="entry name" value="SWIM"/>
    <property type="match status" value="1"/>
</dbReference>
<dbReference type="InterPro" id="IPR007527">
    <property type="entry name" value="Znf_SWIM"/>
</dbReference>
<keyword evidence="2 4" id="KW-0863">Zinc-finger</keyword>
<evidence type="ECO:0000313" key="10">
    <source>
        <dbReference type="Proteomes" id="UP001418222"/>
    </source>
</evidence>
<evidence type="ECO:0000256" key="4">
    <source>
        <dbReference type="PROSITE-ProRule" id="PRU00047"/>
    </source>
</evidence>
<feature type="compositionally biased region" description="Basic residues" evidence="5">
    <location>
        <begin position="645"/>
        <end position="657"/>
    </location>
</feature>
<feature type="domain" description="SWIM-type" evidence="7">
    <location>
        <begin position="566"/>
        <end position="598"/>
    </location>
</feature>
<dbReference type="PROSITE" id="PS50966">
    <property type="entry name" value="ZF_SWIM"/>
    <property type="match status" value="1"/>
</dbReference>
<keyword evidence="10" id="KW-1185">Reference proteome</keyword>
<dbReference type="InterPro" id="IPR006564">
    <property type="entry name" value="Znf_PMZ"/>
</dbReference>
<evidence type="ECO:0000256" key="2">
    <source>
        <dbReference type="ARBA" id="ARBA00022771"/>
    </source>
</evidence>
<protein>
    <recommendedName>
        <fullName evidence="11">SWIM-type domain-containing protein</fullName>
    </recommendedName>
</protein>
<feature type="compositionally biased region" description="Polar residues" evidence="5">
    <location>
        <begin position="692"/>
        <end position="705"/>
    </location>
</feature>
<dbReference type="GO" id="GO:0003676">
    <property type="term" value="F:nucleic acid binding"/>
    <property type="evidence" value="ECO:0007669"/>
    <property type="project" value="InterPro"/>
</dbReference>
<feature type="region of interest" description="Disordered" evidence="5">
    <location>
        <begin position="684"/>
        <end position="716"/>
    </location>
</feature>
<evidence type="ECO:0000313" key="9">
    <source>
        <dbReference type="EMBL" id="KAK8957378.1"/>
    </source>
</evidence>
<proteinExistence type="predicted"/>
<evidence type="ECO:0000256" key="3">
    <source>
        <dbReference type="ARBA" id="ARBA00022833"/>
    </source>
</evidence>
<keyword evidence="3" id="KW-0862">Zinc</keyword>
<dbReference type="PANTHER" id="PTHR31973:SF187">
    <property type="entry name" value="MUTATOR TRANSPOSASE MUDRA PROTEIN"/>
    <property type="match status" value="1"/>
</dbReference>
<dbReference type="PROSITE" id="PS50158">
    <property type="entry name" value="ZF_CCHC"/>
    <property type="match status" value="1"/>
</dbReference>
<feature type="region of interest" description="Disordered" evidence="5">
    <location>
        <begin position="645"/>
        <end position="664"/>
    </location>
</feature>
<feature type="compositionally biased region" description="Low complexity" evidence="5">
    <location>
        <begin position="21"/>
        <end position="32"/>
    </location>
</feature>
<evidence type="ECO:0000256" key="5">
    <source>
        <dbReference type="SAM" id="MobiDB-lite"/>
    </source>
</evidence>
<dbReference type="EMBL" id="JBBWWQ010000004">
    <property type="protein sequence ID" value="KAK8948946.1"/>
    <property type="molecule type" value="Genomic_DNA"/>
</dbReference>
<reference evidence="9 10" key="1">
    <citation type="journal article" date="2022" name="Nat. Plants">
        <title>Genomes of leafy and leafless Platanthera orchids illuminate the evolution of mycoheterotrophy.</title>
        <authorList>
            <person name="Li M.H."/>
            <person name="Liu K.W."/>
            <person name="Li Z."/>
            <person name="Lu H.C."/>
            <person name="Ye Q.L."/>
            <person name="Zhang D."/>
            <person name="Wang J.Y."/>
            <person name="Li Y.F."/>
            <person name="Zhong Z.M."/>
            <person name="Liu X."/>
            <person name="Yu X."/>
            <person name="Liu D.K."/>
            <person name="Tu X.D."/>
            <person name="Liu B."/>
            <person name="Hao Y."/>
            <person name="Liao X.Y."/>
            <person name="Jiang Y.T."/>
            <person name="Sun W.H."/>
            <person name="Chen J."/>
            <person name="Chen Y.Q."/>
            <person name="Ai Y."/>
            <person name="Zhai J.W."/>
            <person name="Wu S.S."/>
            <person name="Zhou Z."/>
            <person name="Hsiao Y.Y."/>
            <person name="Wu W.L."/>
            <person name="Chen Y.Y."/>
            <person name="Lin Y.F."/>
            <person name="Hsu J.L."/>
            <person name="Li C.Y."/>
            <person name="Wang Z.W."/>
            <person name="Zhao X."/>
            <person name="Zhong W.Y."/>
            <person name="Ma X.K."/>
            <person name="Ma L."/>
            <person name="Huang J."/>
            <person name="Chen G.Z."/>
            <person name="Huang M.Z."/>
            <person name="Huang L."/>
            <person name="Peng D.H."/>
            <person name="Luo Y.B."/>
            <person name="Zou S.Q."/>
            <person name="Chen S.P."/>
            <person name="Lan S."/>
            <person name="Tsai W.C."/>
            <person name="Van de Peer Y."/>
            <person name="Liu Z.J."/>
        </authorList>
    </citation>
    <scope>NUCLEOTIDE SEQUENCE [LARGE SCALE GENOMIC DNA]</scope>
    <source>
        <strain evidence="9">Lor287</strain>
    </source>
</reference>
<reference evidence="9" key="2">
    <citation type="submission" date="2024-02" db="EMBL/GenBank/DDBJ databases">
        <authorList>
            <person name="Li M.-H."/>
            <person name="Liu K.-W."/>
            <person name="Li Z."/>
            <person name="Lu H.-C."/>
            <person name="Ye Q.-L."/>
            <person name="Zhang D."/>
            <person name="Wang J.-Y."/>
            <person name="Li Y.-F."/>
            <person name="Zhong Z.-M."/>
            <person name="Liu X."/>
            <person name="Yu X."/>
            <person name="Liu D.-K."/>
            <person name="Tu X.-D."/>
            <person name="Liu B."/>
            <person name="Hao Y."/>
            <person name="Liao X.-Y."/>
            <person name="Jiang Y.-T."/>
            <person name="Sun W.-H."/>
            <person name="Chen J."/>
            <person name="Ai Y."/>
            <person name="Zhai J.-W."/>
            <person name="Wu S.-S."/>
            <person name="Zhou Z."/>
            <person name="Hsiao Y.-Y."/>
            <person name="Wu W.-L."/>
            <person name="Chen Y.-Y."/>
            <person name="Lin Y.-F."/>
            <person name="Hsu J.-L."/>
            <person name="Li C.-Y."/>
            <person name="Wang Z.-W."/>
            <person name="Zhao X."/>
            <person name="Zhong W.-Y."/>
            <person name="Ma X.-K."/>
            <person name="Ma L."/>
            <person name="Huang J."/>
            <person name="Chen G.-Z."/>
            <person name="Huang M.-Z."/>
            <person name="Huang L."/>
            <person name="Peng D.-H."/>
            <person name="Luo Y.-B."/>
            <person name="Zou S.-Q."/>
            <person name="Chen S.-P."/>
            <person name="Lan S."/>
            <person name="Tsai W.-C."/>
            <person name="Van De Peer Y."/>
            <person name="Liu Z.-J."/>
        </authorList>
    </citation>
    <scope>NUCLEOTIDE SEQUENCE</scope>
    <source>
        <strain evidence="9">Lor287</strain>
        <tissue evidence="9">Leaf</tissue>
    </source>
</reference>
<dbReference type="InterPro" id="IPR001878">
    <property type="entry name" value="Znf_CCHC"/>
</dbReference>
<evidence type="ECO:0000259" key="6">
    <source>
        <dbReference type="PROSITE" id="PS50158"/>
    </source>
</evidence>
<comment type="caution">
    <text evidence="9">The sequence shown here is derived from an EMBL/GenBank/DDBJ whole genome shotgun (WGS) entry which is preliminary data.</text>
</comment>
<feature type="domain" description="CCHC-type" evidence="6">
    <location>
        <begin position="680"/>
        <end position="695"/>
    </location>
</feature>
<evidence type="ECO:0008006" key="11">
    <source>
        <dbReference type="Google" id="ProtNLM"/>
    </source>
</evidence>
<evidence type="ECO:0000313" key="8">
    <source>
        <dbReference type="EMBL" id="KAK8948946.1"/>
    </source>
</evidence>
<dbReference type="EMBL" id="JBBWWQ010000001">
    <property type="protein sequence ID" value="KAK8957378.1"/>
    <property type="molecule type" value="Genomic_DNA"/>
</dbReference>
<name>A0AAP0GFM7_9ASPA</name>
<feature type="compositionally biased region" description="Basic residues" evidence="5">
    <location>
        <begin position="706"/>
        <end position="716"/>
    </location>
</feature>
<dbReference type="AlphaFoldDB" id="A0AAP0GFM7"/>
<evidence type="ECO:0000259" key="7">
    <source>
        <dbReference type="PROSITE" id="PS50966"/>
    </source>
</evidence>
<dbReference type="PANTHER" id="PTHR31973">
    <property type="entry name" value="POLYPROTEIN, PUTATIVE-RELATED"/>
    <property type="match status" value="1"/>
</dbReference>
<accession>A0AAP0GFM7</accession>
<dbReference type="Pfam" id="PF10551">
    <property type="entry name" value="MULE"/>
    <property type="match status" value="1"/>
</dbReference>
<dbReference type="GO" id="GO:0008270">
    <property type="term" value="F:zinc ion binding"/>
    <property type="evidence" value="ECO:0007669"/>
    <property type="project" value="UniProtKB-KW"/>
</dbReference>
<dbReference type="SMART" id="SM00575">
    <property type="entry name" value="ZnF_PMZ"/>
    <property type="match status" value="1"/>
</dbReference>